<evidence type="ECO:0000313" key="3">
    <source>
        <dbReference type="Proteomes" id="UP001476798"/>
    </source>
</evidence>
<proteinExistence type="predicted"/>
<gene>
    <name evidence="2" type="ORF">GOODEAATRI_024381</name>
</gene>
<accession>A0ABV0PR97</accession>
<dbReference type="EMBL" id="JAHRIO010082685">
    <property type="protein sequence ID" value="MEQ2186018.1"/>
    <property type="molecule type" value="Genomic_DNA"/>
</dbReference>
<reference evidence="2 3" key="1">
    <citation type="submission" date="2021-06" db="EMBL/GenBank/DDBJ databases">
        <authorList>
            <person name="Palmer J.M."/>
        </authorList>
    </citation>
    <scope>NUCLEOTIDE SEQUENCE [LARGE SCALE GENOMIC DNA]</scope>
    <source>
        <strain evidence="2 3">GA_2019</strain>
        <tissue evidence="2">Muscle</tissue>
    </source>
</reference>
<evidence type="ECO:0000256" key="1">
    <source>
        <dbReference type="SAM" id="Coils"/>
    </source>
</evidence>
<dbReference type="Proteomes" id="UP001476798">
    <property type="component" value="Unassembled WGS sequence"/>
</dbReference>
<protein>
    <submittedName>
        <fullName evidence="2">Uncharacterized protein</fullName>
    </submittedName>
</protein>
<feature type="non-terminal residue" evidence="2">
    <location>
        <position position="1"/>
    </location>
</feature>
<sequence>NISQNGSCSKSQCGGAGCRDDQGNLLCGGEGCNGTVSSSLTALNEARNVTDNLKAAMEELQGVTKKVLKVSGAIVVKKQTMNALEKAQKKKEYFEKSNKDLKDLIKMIKDFLTGMWKRCFQVVFCTNAHYIKSVFWFSICPPLCGAEEGADPESIQKVAQQVLEIKLPFNRTTLDKMTMQIKDSIYNLSNVQGIVNQTSHLIRNAEELLNKAKEAE</sequence>
<evidence type="ECO:0000313" key="2">
    <source>
        <dbReference type="EMBL" id="MEQ2186018.1"/>
    </source>
</evidence>
<comment type="caution">
    <text evidence="2">The sequence shown here is derived from an EMBL/GenBank/DDBJ whole genome shotgun (WGS) entry which is preliminary data.</text>
</comment>
<organism evidence="2 3">
    <name type="scientific">Goodea atripinnis</name>
    <dbReference type="NCBI Taxonomy" id="208336"/>
    <lineage>
        <taxon>Eukaryota</taxon>
        <taxon>Metazoa</taxon>
        <taxon>Chordata</taxon>
        <taxon>Craniata</taxon>
        <taxon>Vertebrata</taxon>
        <taxon>Euteleostomi</taxon>
        <taxon>Actinopterygii</taxon>
        <taxon>Neopterygii</taxon>
        <taxon>Teleostei</taxon>
        <taxon>Neoteleostei</taxon>
        <taxon>Acanthomorphata</taxon>
        <taxon>Ovalentaria</taxon>
        <taxon>Atherinomorphae</taxon>
        <taxon>Cyprinodontiformes</taxon>
        <taxon>Goodeidae</taxon>
        <taxon>Goodea</taxon>
    </lineage>
</organism>
<feature type="coiled-coil region" evidence="1">
    <location>
        <begin position="43"/>
        <end position="104"/>
    </location>
</feature>
<keyword evidence="1" id="KW-0175">Coiled coil</keyword>
<name>A0ABV0PR97_9TELE</name>
<keyword evidence="3" id="KW-1185">Reference proteome</keyword>